<dbReference type="AlphaFoldDB" id="A0A6G1CYB5"/>
<dbReference type="Proteomes" id="UP000479710">
    <property type="component" value="Unassembled WGS sequence"/>
</dbReference>
<dbReference type="InterPro" id="IPR040411">
    <property type="entry name" value="At5g23160-like"/>
</dbReference>
<accession>A0A6G1CYB5</accession>
<feature type="region of interest" description="Disordered" evidence="1">
    <location>
        <begin position="16"/>
        <end position="36"/>
    </location>
</feature>
<dbReference type="PANTHER" id="PTHR34379">
    <property type="entry name" value="OS07G0553800 PROTEIN"/>
    <property type="match status" value="1"/>
</dbReference>
<gene>
    <name evidence="3" type="ORF">E2562_000919</name>
</gene>
<proteinExistence type="predicted"/>
<evidence type="ECO:0000313" key="4">
    <source>
        <dbReference type="Proteomes" id="UP000479710"/>
    </source>
</evidence>
<protein>
    <submittedName>
        <fullName evidence="3">Uncharacterized protein</fullName>
    </submittedName>
</protein>
<dbReference type="PANTHER" id="PTHR34379:SF6">
    <property type="entry name" value="PROTEIN 3F"/>
    <property type="match status" value="1"/>
</dbReference>
<evidence type="ECO:0000256" key="2">
    <source>
        <dbReference type="SAM" id="Phobius"/>
    </source>
</evidence>
<evidence type="ECO:0000313" key="3">
    <source>
        <dbReference type="EMBL" id="KAF0905122.1"/>
    </source>
</evidence>
<name>A0A6G1CYB5_9ORYZ</name>
<evidence type="ECO:0000256" key="1">
    <source>
        <dbReference type="SAM" id="MobiDB-lite"/>
    </source>
</evidence>
<feature type="region of interest" description="Disordered" evidence="1">
    <location>
        <begin position="173"/>
        <end position="200"/>
    </location>
</feature>
<comment type="caution">
    <text evidence="3">The sequence shown here is derived from an EMBL/GenBank/DDBJ whole genome shotgun (WGS) entry which is preliminary data.</text>
</comment>
<keyword evidence="4" id="KW-1185">Reference proteome</keyword>
<feature type="compositionally biased region" description="Basic residues" evidence="1">
    <location>
        <begin position="20"/>
        <end position="30"/>
    </location>
</feature>
<keyword evidence="2" id="KW-1133">Transmembrane helix</keyword>
<feature type="transmembrane region" description="Helical" evidence="2">
    <location>
        <begin position="131"/>
        <end position="162"/>
    </location>
</feature>
<organism evidence="3 4">
    <name type="scientific">Oryza meyeriana var. granulata</name>
    <dbReference type="NCBI Taxonomy" id="110450"/>
    <lineage>
        <taxon>Eukaryota</taxon>
        <taxon>Viridiplantae</taxon>
        <taxon>Streptophyta</taxon>
        <taxon>Embryophyta</taxon>
        <taxon>Tracheophyta</taxon>
        <taxon>Spermatophyta</taxon>
        <taxon>Magnoliopsida</taxon>
        <taxon>Liliopsida</taxon>
        <taxon>Poales</taxon>
        <taxon>Poaceae</taxon>
        <taxon>BOP clade</taxon>
        <taxon>Oryzoideae</taxon>
        <taxon>Oryzeae</taxon>
        <taxon>Oryzinae</taxon>
        <taxon>Oryza</taxon>
        <taxon>Oryza meyeriana</taxon>
    </lineage>
</organism>
<reference evidence="3 4" key="1">
    <citation type="submission" date="2019-11" db="EMBL/GenBank/DDBJ databases">
        <title>Whole genome sequence of Oryza granulata.</title>
        <authorList>
            <person name="Li W."/>
        </authorList>
    </citation>
    <scope>NUCLEOTIDE SEQUENCE [LARGE SCALE GENOMIC DNA]</scope>
    <source>
        <strain evidence="4">cv. Menghai</strain>
        <tissue evidence="3">Leaf</tissue>
    </source>
</reference>
<dbReference type="EMBL" id="SPHZ02000007">
    <property type="protein sequence ID" value="KAF0905122.1"/>
    <property type="molecule type" value="Genomic_DNA"/>
</dbReference>
<dbReference type="OrthoDB" id="695412at2759"/>
<keyword evidence="2" id="KW-0812">Transmembrane</keyword>
<keyword evidence="2" id="KW-0472">Membrane</keyword>
<sequence length="209" mass="21858">MRFACFSAAAVADEAEAGARHRSGGQHRRGAASSLRSKFFGGRKGKKYTSKETQSAGGGKVDDVYDVVVGAASATPSVPCSSALSSTLSLDSACSSLSWSTTTASCSGSFSSFSDALPSARRPERRRTPAAGAASVIVCLVMVMLVGRIGATVLASAAFYLFPRRWPVSSKEAESALASPEHDLPSATEQGTTKRKVVKEGFLVRNRKK</sequence>